<dbReference type="AlphaFoldDB" id="A0A917H617"/>
<comment type="caution">
    <text evidence="2">The sequence shown here is derived from an EMBL/GenBank/DDBJ whole genome shotgun (WGS) entry which is preliminary data.</text>
</comment>
<reference evidence="2" key="2">
    <citation type="submission" date="2020-09" db="EMBL/GenBank/DDBJ databases">
        <authorList>
            <person name="Sun Q."/>
            <person name="Zhou Y."/>
        </authorList>
    </citation>
    <scope>NUCLEOTIDE SEQUENCE</scope>
    <source>
        <strain evidence="2">CGMCC 1.12187</strain>
    </source>
</reference>
<evidence type="ECO:0000256" key="1">
    <source>
        <dbReference type="SAM" id="MobiDB-lite"/>
    </source>
</evidence>
<protein>
    <submittedName>
        <fullName evidence="2">Uncharacterized protein</fullName>
    </submittedName>
</protein>
<dbReference type="EMBL" id="BMEQ01000031">
    <property type="protein sequence ID" value="GGG68745.1"/>
    <property type="molecule type" value="Genomic_DNA"/>
</dbReference>
<accession>A0A917H617</accession>
<name>A0A917H617_9MICC</name>
<sequence length="91" mass="9752">MTDVPHSVLLSRFAAAYERAQQSLRTSNADAAEVDRLAVEAQAAGIPVVRLAERAGVAPPRISIRISRHKKRTRSGDTTAVNAHPDAAPIE</sequence>
<keyword evidence="3" id="KW-1185">Reference proteome</keyword>
<evidence type="ECO:0000313" key="2">
    <source>
        <dbReference type="EMBL" id="GGG68745.1"/>
    </source>
</evidence>
<feature type="region of interest" description="Disordered" evidence="1">
    <location>
        <begin position="62"/>
        <end position="91"/>
    </location>
</feature>
<organism evidence="2 3">
    <name type="scientific">Kocuria dechangensis</name>
    <dbReference type="NCBI Taxonomy" id="1176249"/>
    <lineage>
        <taxon>Bacteria</taxon>
        <taxon>Bacillati</taxon>
        <taxon>Actinomycetota</taxon>
        <taxon>Actinomycetes</taxon>
        <taxon>Micrococcales</taxon>
        <taxon>Micrococcaceae</taxon>
        <taxon>Kocuria</taxon>
    </lineage>
</organism>
<proteinExistence type="predicted"/>
<evidence type="ECO:0000313" key="3">
    <source>
        <dbReference type="Proteomes" id="UP000638848"/>
    </source>
</evidence>
<dbReference type="Proteomes" id="UP000638848">
    <property type="component" value="Unassembled WGS sequence"/>
</dbReference>
<gene>
    <name evidence="2" type="ORF">GCM10011374_36440</name>
</gene>
<reference evidence="2" key="1">
    <citation type="journal article" date="2014" name="Int. J. Syst. Evol. Microbiol.">
        <title>Complete genome sequence of Corynebacterium casei LMG S-19264T (=DSM 44701T), isolated from a smear-ripened cheese.</title>
        <authorList>
            <consortium name="US DOE Joint Genome Institute (JGI-PGF)"/>
            <person name="Walter F."/>
            <person name="Albersmeier A."/>
            <person name="Kalinowski J."/>
            <person name="Ruckert C."/>
        </authorList>
    </citation>
    <scope>NUCLEOTIDE SEQUENCE</scope>
    <source>
        <strain evidence="2">CGMCC 1.12187</strain>
    </source>
</reference>